<dbReference type="InterPro" id="IPR040412">
    <property type="entry name" value="At1g65710-like"/>
</dbReference>
<dbReference type="PANTHER" id="PTHR34367:SF1">
    <property type="entry name" value="OS04G0528600 PROTEIN"/>
    <property type="match status" value="1"/>
</dbReference>
<feature type="compositionally biased region" description="Basic residues" evidence="1">
    <location>
        <begin position="271"/>
        <end position="283"/>
    </location>
</feature>
<feature type="compositionally biased region" description="Basic and acidic residues" evidence="1">
    <location>
        <begin position="752"/>
        <end position="770"/>
    </location>
</feature>
<feature type="compositionally biased region" description="Polar residues" evidence="1">
    <location>
        <begin position="453"/>
        <end position="464"/>
    </location>
</feature>
<protein>
    <submittedName>
        <fullName evidence="2">Uncharacterized protein</fullName>
    </submittedName>
</protein>
<feature type="compositionally biased region" description="Basic and acidic residues" evidence="1">
    <location>
        <begin position="295"/>
        <end position="312"/>
    </location>
</feature>
<gene>
    <name evidence="2" type="primary">103501379</name>
</gene>
<dbReference type="RefSeq" id="XP_008463173.2">
    <property type="nucleotide sequence ID" value="XM_008464951.3"/>
</dbReference>
<name>A0A9I9DYE3_CUCME</name>
<feature type="compositionally biased region" description="Low complexity" evidence="1">
    <location>
        <begin position="324"/>
        <end position="344"/>
    </location>
</feature>
<feature type="region of interest" description="Disordered" evidence="1">
    <location>
        <begin position="394"/>
        <end position="492"/>
    </location>
</feature>
<feature type="region of interest" description="Disordered" evidence="1">
    <location>
        <begin position="214"/>
        <end position="237"/>
    </location>
</feature>
<feature type="region of interest" description="Disordered" evidence="1">
    <location>
        <begin position="621"/>
        <end position="649"/>
    </location>
</feature>
<feature type="compositionally biased region" description="Polar residues" evidence="1">
    <location>
        <begin position="629"/>
        <end position="639"/>
    </location>
</feature>
<dbReference type="EnsemblPlants" id="MELO3C025107.2.1">
    <property type="protein sequence ID" value="MELO3C025107.2.1"/>
    <property type="gene ID" value="MELO3C025107.2"/>
</dbReference>
<feature type="region of interest" description="Disordered" evidence="1">
    <location>
        <begin position="268"/>
        <end position="348"/>
    </location>
</feature>
<accession>A0A9I9DYE3</accession>
<proteinExistence type="predicted"/>
<dbReference type="PANTHER" id="PTHR34367">
    <property type="entry name" value="OS02G0734667 PROTEIN"/>
    <property type="match status" value="1"/>
</dbReference>
<evidence type="ECO:0000313" key="2">
    <source>
        <dbReference type="EnsemblPlants" id="MELO3C025107.2.1"/>
    </source>
</evidence>
<feature type="region of interest" description="Disordered" evidence="1">
    <location>
        <begin position="688"/>
        <end position="785"/>
    </location>
</feature>
<organism evidence="2">
    <name type="scientific">Cucumis melo</name>
    <name type="common">Muskmelon</name>
    <dbReference type="NCBI Taxonomy" id="3656"/>
    <lineage>
        <taxon>Eukaryota</taxon>
        <taxon>Viridiplantae</taxon>
        <taxon>Streptophyta</taxon>
        <taxon>Embryophyta</taxon>
        <taxon>Tracheophyta</taxon>
        <taxon>Spermatophyta</taxon>
        <taxon>Magnoliopsida</taxon>
        <taxon>eudicotyledons</taxon>
        <taxon>Gunneridae</taxon>
        <taxon>Pentapetalae</taxon>
        <taxon>rosids</taxon>
        <taxon>fabids</taxon>
        <taxon>Cucurbitales</taxon>
        <taxon>Cucurbitaceae</taxon>
        <taxon>Benincaseae</taxon>
        <taxon>Cucumis</taxon>
    </lineage>
</organism>
<sequence length="798" mass="86867">MLLEQCATRYPPFLFYLSLSSSLISLSNLKTPQSLLSLSLSLPTSLEDFHCWVFSISLMGACLSKKKKTLPSISSTSVPSPPDPTSSNVCTKPIIPISQPPTTDVQLKTCNKTGEENGERKEERSEYPVKKEVFVIKHRKSHDGRDKNGGSLVPSQEGNGHIFSAATPTVSSSSCEILESGAVGENMKVGLVRTSSCTKEEVDAILIQCGRLSRSSSAKGNGRKYSGSKRSYDFDHCDRDGVNSGNFGDEDEDGRNLNSVEVYDDGTPVEKRHHQRQRHRQSPRHSSSQGRRRTPSRERDQNQRSSSRERRVSRSPGRRSAEPSATNVSNNTSNVNANTNNGGVLNRPAKMVSVPATVSHVETDKNNSANGGCGGNDSATVTGVKRISVKRNVGEATAMAGSRVASSPRSQSPARNSGNVKASDENQQQPSLSRSSSRKAEQSPYRRNPLSEIDTNSQQHNRIQNRSKKETEEVTAKDCINGVNQKPKTDSKSVNKVIVSQVNGSKPSSTATTTRGVVNIITSTTPLSNTEVLVVEHQKPQGLARSRSARHSRELDINPETLLNQSHTPSYTKMLLQDIQNFHQKNTNTNPVSLPACVTKACSIVEAVADLNSTTSSNFSCAFSEDRSNPPTYQSSRNEYSVPYSGNLKGTAELRDPFVESEVMMDDDILEPSFHKYVTVRRGGPVVAAGGGDTDDQESSGSNSYVGSVQQQHHWGISTASWEPNTADSNDSRTSRQHTKEEGHPHLQSKPGLDRDDNRRRAERRRDSDAQRTGIGRGRLGNAGKVVHTIAVAATGST</sequence>
<feature type="compositionally biased region" description="Basic and acidic residues" evidence="1">
    <location>
        <begin position="730"/>
        <end position="745"/>
    </location>
</feature>
<feature type="compositionally biased region" description="Polar residues" evidence="1">
    <location>
        <begin position="699"/>
        <end position="729"/>
    </location>
</feature>
<evidence type="ECO:0000256" key="1">
    <source>
        <dbReference type="SAM" id="MobiDB-lite"/>
    </source>
</evidence>
<dbReference type="eggNOG" id="ENOG502QUM1">
    <property type="taxonomic scope" value="Eukaryota"/>
</dbReference>
<feature type="compositionally biased region" description="Polar residues" evidence="1">
    <location>
        <begin position="404"/>
        <end position="420"/>
    </location>
</feature>
<reference evidence="2" key="1">
    <citation type="submission" date="2023-03" db="UniProtKB">
        <authorList>
            <consortium name="EnsemblPlants"/>
        </authorList>
    </citation>
    <scope>IDENTIFICATION</scope>
</reference>
<feature type="compositionally biased region" description="Basic and acidic residues" evidence="1">
    <location>
        <begin position="467"/>
        <end position="476"/>
    </location>
</feature>